<organism evidence="2 3">
    <name type="scientific">candidate division WOR-3 bacterium</name>
    <dbReference type="NCBI Taxonomy" id="2052148"/>
    <lineage>
        <taxon>Bacteria</taxon>
        <taxon>Bacteria division WOR-3</taxon>
    </lineage>
</organism>
<evidence type="ECO:0000313" key="2">
    <source>
        <dbReference type="EMBL" id="MBM3332862.1"/>
    </source>
</evidence>
<name>A0A938BUP2_UNCW3</name>
<dbReference type="Gene3D" id="3.30.70.1320">
    <property type="entry name" value="Multidrug efflux transporter AcrB pore domain like"/>
    <property type="match status" value="1"/>
</dbReference>
<dbReference type="InterPro" id="IPR027463">
    <property type="entry name" value="AcrB_DN_DC_subdom"/>
</dbReference>
<dbReference type="EMBL" id="VGIR01000156">
    <property type="protein sequence ID" value="MBM3332862.1"/>
    <property type="molecule type" value="Genomic_DNA"/>
</dbReference>
<dbReference type="Pfam" id="PF00873">
    <property type="entry name" value="ACR_tran"/>
    <property type="match status" value="1"/>
</dbReference>
<dbReference type="Gene3D" id="3.30.70.1430">
    <property type="entry name" value="Multidrug efflux transporter AcrB pore domain"/>
    <property type="match status" value="1"/>
</dbReference>
<dbReference type="PANTHER" id="PTHR32063">
    <property type="match status" value="1"/>
</dbReference>
<evidence type="ECO:0000313" key="3">
    <source>
        <dbReference type="Proteomes" id="UP000779900"/>
    </source>
</evidence>
<dbReference type="SUPFAM" id="SSF82693">
    <property type="entry name" value="Multidrug efflux transporter AcrB pore domain, PN1, PN2, PC1 and PC2 subdomains"/>
    <property type="match status" value="2"/>
</dbReference>
<keyword evidence="1" id="KW-0812">Transmembrane</keyword>
<keyword evidence="1" id="KW-1133">Transmembrane helix</keyword>
<dbReference type="Gene3D" id="3.30.2090.10">
    <property type="entry name" value="Multidrug efflux transporter AcrB TolC docking domain, DN and DC subdomains"/>
    <property type="match status" value="1"/>
</dbReference>
<sequence length="202" mass="21488">MKLVDASISKPVTTAMVVVAVLVFGVIGVSRMQVDFYPDVTFPMVVVATIYPGAGPLEVESEVTDPMEEGLGTIAGLTDITSRSSENVSAITMQFDWGTNLDAAASDIRDRLDMAQASLPADVQKPFVFKFDPSMMPVLNLGLAGDIDAAELADIAEEITQRLQRVPGVAAVNSGGQVIRQVQVELDLREFALSGVTSEQLA</sequence>
<dbReference type="PRINTS" id="PR00702">
    <property type="entry name" value="ACRIFLAVINRP"/>
</dbReference>
<dbReference type="AlphaFoldDB" id="A0A938BUP2"/>
<protein>
    <submittedName>
        <fullName evidence="2">Efflux RND transporter permease subunit</fullName>
    </submittedName>
</protein>
<dbReference type="Gene3D" id="1.20.1640.10">
    <property type="entry name" value="Multidrug efflux transporter AcrB transmembrane domain"/>
    <property type="match status" value="1"/>
</dbReference>
<gene>
    <name evidence="2" type="ORF">FJY68_13610</name>
</gene>
<feature type="transmembrane region" description="Helical" evidence="1">
    <location>
        <begin position="12"/>
        <end position="29"/>
    </location>
</feature>
<proteinExistence type="predicted"/>
<accession>A0A938BUP2</accession>
<evidence type="ECO:0000256" key="1">
    <source>
        <dbReference type="SAM" id="Phobius"/>
    </source>
</evidence>
<comment type="caution">
    <text evidence="2">The sequence shown here is derived from an EMBL/GenBank/DDBJ whole genome shotgun (WGS) entry which is preliminary data.</text>
</comment>
<dbReference type="GO" id="GO:0005886">
    <property type="term" value="C:plasma membrane"/>
    <property type="evidence" value="ECO:0007669"/>
    <property type="project" value="TreeGrafter"/>
</dbReference>
<dbReference type="PANTHER" id="PTHR32063:SF0">
    <property type="entry name" value="SWARMING MOTILITY PROTEIN SWRC"/>
    <property type="match status" value="1"/>
</dbReference>
<dbReference type="InterPro" id="IPR001036">
    <property type="entry name" value="Acrflvin-R"/>
</dbReference>
<feature type="non-terminal residue" evidence="2">
    <location>
        <position position="202"/>
    </location>
</feature>
<dbReference type="GO" id="GO:0042910">
    <property type="term" value="F:xenobiotic transmembrane transporter activity"/>
    <property type="evidence" value="ECO:0007669"/>
    <property type="project" value="TreeGrafter"/>
</dbReference>
<reference evidence="2" key="1">
    <citation type="submission" date="2019-03" db="EMBL/GenBank/DDBJ databases">
        <title>Lake Tanganyika Metagenome-Assembled Genomes (MAGs).</title>
        <authorList>
            <person name="Tran P."/>
        </authorList>
    </citation>
    <scope>NUCLEOTIDE SEQUENCE</scope>
    <source>
        <strain evidence="2">K_DeepCast_150m_m2_040</strain>
    </source>
</reference>
<dbReference type="Proteomes" id="UP000779900">
    <property type="component" value="Unassembled WGS sequence"/>
</dbReference>
<keyword evidence="1" id="KW-0472">Membrane</keyword>